<feature type="transmembrane region" description="Helical" evidence="8">
    <location>
        <begin position="445"/>
        <end position="467"/>
    </location>
</feature>
<gene>
    <name evidence="10" type="ordered locus">gll2704</name>
</gene>
<dbReference type="PATRIC" id="fig|251221.4.peg.2730"/>
<name>Q7NH33_GLOVI</name>
<dbReference type="GO" id="GO:0005886">
    <property type="term" value="C:plasma membrane"/>
    <property type="evidence" value="ECO:0000318"/>
    <property type="project" value="GO_Central"/>
</dbReference>
<dbReference type="eggNOG" id="COG1807">
    <property type="taxonomic scope" value="Bacteria"/>
</dbReference>
<dbReference type="EMBL" id="BA000045">
    <property type="protein sequence ID" value="BAC90645.1"/>
    <property type="molecule type" value="Genomic_DNA"/>
</dbReference>
<dbReference type="EnsemblBacteria" id="BAC90645">
    <property type="protein sequence ID" value="BAC90645"/>
    <property type="gene ID" value="BAC90645"/>
</dbReference>
<evidence type="ECO:0000256" key="7">
    <source>
        <dbReference type="ARBA" id="ARBA00023136"/>
    </source>
</evidence>
<evidence type="ECO:0000313" key="11">
    <source>
        <dbReference type="Proteomes" id="UP000000557"/>
    </source>
</evidence>
<evidence type="ECO:0000256" key="5">
    <source>
        <dbReference type="ARBA" id="ARBA00022692"/>
    </source>
</evidence>
<dbReference type="InterPro" id="IPR050297">
    <property type="entry name" value="LipidA_mod_glycosyltrf_83"/>
</dbReference>
<evidence type="ECO:0000256" key="4">
    <source>
        <dbReference type="ARBA" id="ARBA00022679"/>
    </source>
</evidence>
<feature type="transmembrane region" description="Helical" evidence="8">
    <location>
        <begin position="110"/>
        <end position="134"/>
    </location>
</feature>
<feature type="transmembrane region" description="Helical" evidence="8">
    <location>
        <begin position="418"/>
        <end position="438"/>
    </location>
</feature>
<dbReference type="GO" id="GO:0010041">
    <property type="term" value="P:response to iron(III) ion"/>
    <property type="evidence" value="ECO:0000318"/>
    <property type="project" value="GO_Central"/>
</dbReference>
<reference evidence="10 11" key="1">
    <citation type="journal article" date="2003" name="DNA Res.">
        <title>Complete genome structure of Gloeobacter violaceus PCC 7421, a cyanobacterium that lacks thylakoids.</title>
        <authorList>
            <person name="Nakamura Y."/>
            <person name="Kaneko T."/>
            <person name="Sato S."/>
            <person name="Mimuro M."/>
            <person name="Miyashita H."/>
            <person name="Tsuchiya T."/>
            <person name="Sasamoto S."/>
            <person name="Watanabe A."/>
            <person name="Kawashima K."/>
            <person name="Kishida Y."/>
            <person name="Kiyokawa C."/>
            <person name="Kohara M."/>
            <person name="Matsumoto M."/>
            <person name="Matsuno A."/>
            <person name="Nakazaki N."/>
            <person name="Shimpo S."/>
            <person name="Takeuchi C."/>
            <person name="Yamada M."/>
            <person name="Tabata S."/>
        </authorList>
    </citation>
    <scope>NUCLEOTIDE SEQUENCE [LARGE SCALE GENOMIC DNA]</scope>
    <source>
        <strain evidence="11">ATCC 29082 / PCC 7421</strain>
    </source>
</reference>
<keyword evidence="5 8" id="KW-0812">Transmembrane</keyword>
<dbReference type="RefSeq" id="WP_011142698.1">
    <property type="nucleotide sequence ID" value="NC_005125.1"/>
</dbReference>
<dbReference type="GO" id="GO:0006493">
    <property type="term" value="P:protein O-linked glycosylation"/>
    <property type="evidence" value="ECO:0007669"/>
    <property type="project" value="InterPro"/>
</dbReference>
<feature type="transmembrane region" description="Helical" evidence="8">
    <location>
        <begin position="337"/>
        <end position="356"/>
    </location>
</feature>
<evidence type="ECO:0000256" key="1">
    <source>
        <dbReference type="ARBA" id="ARBA00004651"/>
    </source>
</evidence>
<dbReference type="PANTHER" id="PTHR33908:SF3">
    <property type="entry name" value="UNDECAPRENYL PHOSPHATE-ALPHA-4-AMINO-4-DEOXY-L-ARABINOSE ARABINOSYL TRANSFERASE"/>
    <property type="match status" value="1"/>
</dbReference>
<keyword evidence="6 8" id="KW-1133">Transmembrane helix</keyword>
<evidence type="ECO:0000256" key="2">
    <source>
        <dbReference type="ARBA" id="ARBA00022475"/>
    </source>
</evidence>
<dbReference type="HOGENOM" id="CLU_019200_0_1_3"/>
<evidence type="ECO:0000256" key="8">
    <source>
        <dbReference type="SAM" id="Phobius"/>
    </source>
</evidence>
<evidence type="ECO:0000259" key="9">
    <source>
        <dbReference type="Pfam" id="PF02366"/>
    </source>
</evidence>
<keyword evidence="3" id="KW-0328">Glycosyltransferase</keyword>
<evidence type="ECO:0000256" key="6">
    <source>
        <dbReference type="ARBA" id="ARBA00022989"/>
    </source>
</evidence>
<keyword evidence="2" id="KW-1003">Cell membrane</keyword>
<dbReference type="PhylomeDB" id="Q7NH33"/>
<dbReference type="GO" id="GO:0000030">
    <property type="term" value="F:mannosyltransferase activity"/>
    <property type="evidence" value="ECO:0007669"/>
    <property type="project" value="InterPro"/>
</dbReference>
<feature type="domain" description="ArnT-like N-terminal" evidence="9">
    <location>
        <begin position="53"/>
        <end position="220"/>
    </location>
</feature>
<accession>Q7NH33</accession>
<dbReference type="Proteomes" id="UP000000557">
    <property type="component" value="Chromosome"/>
</dbReference>
<dbReference type="InterPro" id="IPR003342">
    <property type="entry name" value="ArnT-like_N"/>
</dbReference>
<feature type="transmembrane region" description="Helical" evidence="8">
    <location>
        <begin position="230"/>
        <end position="249"/>
    </location>
</feature>
<dbReference type="OrthoDB" id="9775035at2"/>
<keyword evidence="11" id="KW-1185">Reference proteome</keyword>
<comment type="subcellular location">
    <subcellularLocation>
        <location evidence="1">Cell membrane</location>
        <topology evidence="1">Multi-pass membrane protein</topology>
    </subcellularLocation>
</comment>
<dbReference type="GO" id="GO:0009103">
    <property type="term" value="P:lipopolysaccharide biosynthetic process"/>
    <property type="evidence" value="ECO:0007669"/>
    <property type="project" value="UniProtKB-ARBA"/>
</dbReference>
<proteinExistence type="predicted"/>
<keyword evidence="7 8" id="KW-0472">Membrane</keyword>
<dbReference type="Pfam" id="PF02366">
    <property type="entry name" value="PMT"/>
    <property type="match status" value="1"/>
</dbReference>
<feature type="transmembrane region" description="Helical" evidence="8">
    <location>
        <begin position="185"/>
        <end position="218"/>
    </location>
</feature>
<dbReference type="GO" id="GO:0016763">
    <property type="term" value="F:pentosyltransferase activity"/>
    <property type="evidence" value="ECO:0000318"/>
    <property type="project" value="GO_Central"/>
</dbReference>
<dbReference type="InParanoid" id="Q7NH33"/>
<organism evidence="10 11">
    <name type="scientific">Gloeobacter violaceus (strain ATCC 29082 / PCC 7421)</name>
    <dbReference type="NCBI Taxonomy" id="251221"/>
    <lineage>
        <taxon>Bacteria</taxon>
        <taxon>Bacillati</taxon>
        <taxon>Cyanobacteriota</taxon>
        <taxon>Cyanophyceae</taxon>
        <taxon>Gloeobacterales</taxon>
        <taxon>Gloeobacteraceae</taxon>
        <taxon>Gloeobacter</taxon>
    </lineage>
</organism>
<feature type="transmembrane region" description="Helical" evidence="8">
    <location>
        <begin position="12"/>
        <end position="35"/>
    </location>
</feature>
<dbReference type="KEGG" id="gvi:gll2704"/>
<feature type="transmembrane region" description="Helical" evidence="8">
    <location>
        <begin position="313"/>
        <end position="331"/>
    </location>
</feature>
<feature type="transmembrane region" description="Helical" evidence="8">
    <location>
        <begin position="281"/>
        <end position="301"/>
    </location>
</feature>
<evidence type="ECO:0000313" key="10">
    <source>
        <dbReference type="EMBL" id="BAC90645.1"/>
    </source>
</evidence>
<protein>
    <submittedName>
        <fullName evidence="10">Gll2704 protein</fullName>
    </submittedName>
</protein>
<dbReference type="PANTHER" id="PTHR33908">
    <property type="entry name" value="MANNOSYLTRANSFERASE YKCB-RELATED"/>
    <property type="match status" value="1"/>
</dbReference>
<dbReference type="AlphaFoldDB" id="Q7NH33"/>
<sequence length="582" mass="63810">MASRLSTASRPVTFGALLAMASGVFGLLLAAYLPFIGSLHLFDWDELIFAEAAREMVERNDYLRVFVNYVPFFEKPPGFFWLQALSFHWFGVSEGAARLPSTIFTAATGALVFLAGSFIVSPGFGFLWAALFGLGILPAVQGKLGLIDPTFNFFVLSSLVCLFAYDEGHRSDWLDPPIPRPGRLPGGYLGLASVCLGFAVLVKGPLALAIVIPGFAIYKIFVSRPRLSPWSVGLGLLAALAVAGSWFALETLAHGPAFVGEFVTYQLRITGTNDGHPGVPFFHTLVFLLGCFPFSIFLLRGISERAFYRERRFQILAMVLFVLILVLFEVLVKTKLIHYASLLQVPGAFLAARILYRLQQGKLRPHPLELAALVLVALVLAAPMLALPYIGNHPALLEPYLDDPSARAYLDTPVDWGWLTYGPGLWLIAATLFTVVCFGLGRGRLAVAGLLATGGVTANLVWIVFMARVDAYVSTPQVQYIDRVGRSPLAFYGPLTYLPPFYARRRVANPRSPEQLARLLRSEPSLWVVARQSEVGQIASLSQLKVQNRYGAYLLLGPAQTEQQRDDQFASWTPPPLGRGGE</sequence>
<reference evidence="10 11" key="2">
    <citation type="journal article" date="2003" name="DNA Res.">
        <title>Complete genome structure of Gloeobacter violaceus PCC 7421, a cyanobacterium that lacks thylakoids (supplement).</title>
        <authorList>
            <person name="Nakamura Y."/>
            <person name="Kaneko T."/>
            <person name="Sato S."/>
            <person name="Mimuro M."/>
            <person name="Miyashita H."/>
            <person name="Tsuchiya T."/>
            <person name="Sasamoto S."/>
            <person name="Watanabe A."/>
            <person name="Kawashima K."/>
            <person name="Kishida Y."/>
            <person name="Kiyokawa C."/>
            <person name="Kohara M."/>
            <person name="Matsumoto M."/>
            <person name="Matsuno A."/>
            <person name="Nakazaki N."/>
            <person name="Shimpo S."/>
            <person name="Takeuchi C."/>
            <person name="Yamada M."/>
            <person name="Tabata S."/>
        </authorList>
    </citation>
    <scope>NUCLEOTIDE SEQUENCE [LARGE SCALE GENOMIC DNA]</scope>
    <source>
        <strain evidence="11">ATCC 29082 / PCC 7421</strain>
    </source>
</reference>
<dbReference type="STRING" id="251221.gene:10760206"/>
<feature type="transmembrane region" description="Helical" evidence="8">
    <location>
        <begin position="146"/>
        <end position="165"/>
    </location>
</feature>
<evidence type="ECO:0000256" key="3">
    <source>
        <dbReference type="ARBA" id="ARBA00022676"/>
    </source>
</evidence>
<keyword evidence="4" id="KW-0808">Transferase</keyword>
<feature type="transmembrane region" description="Helical" evidence="8">
    <location>
        <begin position="368"/>
        <end position="390"/>
    </location>
</feature>